<protein>
    <submittedName>
        <fullName evidence="1">Uncharacterized protein</fullName>
    </submittedName>
</protein>
<name>W9RRJ5_9ROSA</name>
<accession>W9RRJ5</accession>
<proteinExistence type="predicted"/>
<dbReference type="Proteomes" id="UP000030645">
    <property type="component" value="Unassembled WGS sequence"/>
</dbReference>
<gene>
    <name evidence="1" type="ORF">L484_016669</name>
</gene>
<evidence type="ECO:0000313" key="2">
    <source>
        <dbReference type="Proteomes" id="UP000030645"/>
    </source>
</evidence>
<dbReference type="EMBL" id="KE345003">
    <property type="protein sequence ID" value="EXB89109.1"/>
    <property type="molecule type" value="Genomic_DNA"/>
</dbReference>
<organism evidence="1 2">
    <name type="scientific">Morus notabilis</name>
    <dbReference type="NCBI Taxonomy" id="981085"/>
    <lineage>
        <taxon>Eukaryota</taxon>
        <taxon>Viridiplantae</taxon>
        <taxon>Streptophyta</taxon>
        <taxon>Embryophyta</taxon>
        <taxon>Tracheophyta</taxon>
        <taxon>Spermatophyta</taxon>
        <taxon>Magnoliopsida</taxon>
        <taxon>eudicotyledons</taxon>
        <taxon>Gunneridae</taxon>
        <taxon>Pentapetalae</taxon>
        <taxon>rosids</taxon>
        <taxon>fabids</taxon>
        <taxon>Rosales</taxon>
        <taxon>Moraceae</taxon>
        <taxon>Moreae</taxon>
        <taxon>Morus</taxon>
    </lineage>
</organism>
<evidence type="ECO:0000313" key="1">
    <source>
        <dbReference type="EMBL" id="EXB89109.1"/>
    </source>
</evidence>
<sequence>MKSSNRGGHVVGRDRTIGGRGRFVLAHANIIKYQLSRIYHLSGVLKQVWRYYEVQVKTKMDGADDHDHDDDVERLCLLGPTLGFVEGSTWVRVREWSPPSRSVLVVHG</sequence>
<reference evidence="2" key="1">
    <citation type="submission" date="2013-01" db="EMBL/GenBank/DDBJ databases">
        <title>Draft Genome Sequence of a Mulberry Tree, Morus notabilis C.K. Schneid.</title>
        <authorList>
            <person name="He N."/>
            <person name="Zhao S."/>
        </authorList>
    </citation>
    <scope>NUCLEOTIDE SEQUENCE</scope>
</reference>
<dbReference type="AlphaFoldDB" id="W9RRJ5"/>
<keyword evidence="2" id="KW-1185">Reference proteome</keyword>